<proteinExistence type="predicted"/>
<feature type="compositionally biased region" description="Polar residues" evidence="1">
    <location>
        <begin position="246"/>
        <end position="260"/>
    </location>
</feature>
<dbReference type="AlphaFoldDB" id="M6UZW9"/>
<dbReference type="RefSeq" id="WP_004435451.1">
    <property type="nucleotide sequence ID" value="NZ_AHOP02000006.1"/>
</dbReference>
<evidence type="ECO:0000313" key="3">
    <source>
        <dbReference type="Proteomes" id="UP000012153"/>
    </source>
</evidence>
<feature type="region of interest" description="Disordered" evidence="1">
    <location>
        <begin position="242"/>
        <end position="293"/>
    </location>
</feature>
<evidence type="ECO:0000256" key="1">
    <source>
        <dbReference type="SAM" id="MobiDB-lite"/>
    </source>
</evidence>
<feature type="compositionally biased region" description="Low complexity" evidence="1">
    <location>
        <begin position="261"/>
        <end position="284"/>
    </location>
</feature>
<gene>
    <name evidence="2" type="ORF">LEP1GSC186_1521</name>
</gene>
<sequence>MKSKFLDRLFSIGKFKNFSKNIRNVECRILFGVRLRINLQRVQKFIERFINGKASEFLFTLSKKLNWIIQRLASMVARETQRLASMVARETQRLASMVARETQRLASMVARRILFLKKNLNIKKSFLICFLILYVLGENLSSSSDLQISPDIQNITDFRTDRLAFHFIQLVDKEGKTLSEINPNRDSSEATLLIIYKGQLTLLKDGYDDPNQIREKEKEYLVKISNYVRLRELESEYYKLPESERTVNQTQDLGSTSVNKTPNTTPGSSSSTSANVQTSSTNTTEAGSVSSEPLKKTKELDLLLKYDEELLKNYASERAVSGELERSERFYGKDSPKTSTIRFRVEELRKKVNERRNILIHFLKNPGASTNPYPGDRKDQAFYTNTVNGIPDFYLHSTTPRELDAQMKGEEEVGKKYGELYKFARDKLIDSQIRKLYYYLWNREMTNTRVKVDKWKKGKKIVVVAGDSTVFTMIDKEGDGVTESFFVDSPGVRFSWGRNLPNVISISNCTDETILSKIKNLSEDVSSGRVPEKVDKIDLTVPEEQLVIELGPKIPQ</sequence>
<dbReference type="Proteomes" id="UP000012153">
    <property type="component" value="Unassembled WGS sequence"/>
</dbReference>
<protein>
    <submittedName>
        <fullName evidence="2">Uncharacterized protein</fullName>
    </submittedName>
</protein>
<accession>M6UZW9</accession>
<comment type="caution">
    <text evidence="2">The sequence shown here is derived from an EMBL/GenBank/DDBJ whole genome shotgun (WGS) entry which is preliminary data.</text>
</comment>
<dbReference type="EMBL" id="AHOP02000006">
    <property type="protein sequence ID" value="EMO42853.1"/>
    <property type="molecule type" value="Genomic_DNA"/>
</dbReference>
<name>M6UZW9_9LEPT</name>
<reference evidence="2 3" key="1">
    <citation type="submission" date="2013-01" db="EMBL/GenBank/DDBJ databases">
        <authorList>
            <person name="Harkins D.M."/>
            <person name="Durkin A.S."/>
            <person name="Brinkac L.M."/>
            <person name="Haft D.H."/>
            <person name="Selengut J.D."/>
            <person name="Sanka R."/>
            <person name="DePew J."/>
            <person name="Purushe J."/>
            <person name="Matthias M.A."/>
            <person name="Vinetz J.M."/>
            <person name="Sutton G.G."/>
            <person name="Nierman W.C."/>
            <person name="Fouts D.E."/>
        </authorList>
    </citation>
    <scope>NUCLEOTIDE SEQUENCE [LARGE SCALE GENOMIC DNA]</scope>
    <source>
        <strain evidence="2 3">ZUN142</strain>
    </source>
</reference>
<organism evidence="2 3">
    <name type="scientific">Leptospira noguchii serovar Autumnalis str. ZUN142</name>
    <dbReference type="NCBI Taxonomy" id="1085540"/>
    <lineage>
        <taxon>Bacteria</taxon>
        <taxon>Pseudomonadati</taxon>
        <taxon>Spirochaetota</taxon>
        <taxon>Spirochaetia</taxon>
        <taxon>Leptospirales</taxon>
        <taxon>Leptospiraceae</taxon>
        <taxon>Leptospira</taxon>
    </lineage>
</organism>
<evidence type="ECO:0000313" key="2">
    <source>
        <dbReference type="EMBL" id="EMO42853.1"/>
    </source>
</evidence>